<dbReference type="Pfam" id="PF02630">
    <property type="entry name" value="SCO1-SenC"/>
    <property type="match status" value="1"/>
</dbReference>
<dbReference type="PANTHER" id="PTHR12151:SF25">
    <property type="entry name" value="LINALOOL DEHYDRATASE_ISOMERASE DOMAIN-CONTAINING PROTEIN"/>
    <property type="match status" value="1"/>
</dbReference>
<dbReference type="EMBL" id="CP021455">
    <property type="protein sequence ID" value="ARU03530.1"/>
    <property type="molecule type" value="Genomic_DNA"/>
</dbReference>
<keyword evidence="5" id="KW-0732">Signal</keyword>
<feature type="disulfide bond" description="Redox-active" evidence="4">
    <location>
        <begin position="76"/>
        <end position="80"/>
    </location>
</feature>
<dbReference type="Gene3D" id="3.40.30.10">
    <property type="entry name" value="Glutaredoxin"/>
    <property type="match status" value="1"/>
</dbReference>
<proteinExistence type="inferred from homology"/>
<evidence type="ECO:0000313" key="8">
    <source>
        <dbReference type="Proteomes" id="UP000196138"/>
    </source>
</evidence>
<keyword evidence="2 3" id="KW-0186">Copper</keyword>
<dbReference type="SUPFAM" id="SSF52833">
    <property type="entry name" value="Thioredoxin-like"/>
    <property type="match status" value="1"/>
</dbReference>
<feature type="signal peptide" evidence="5">
    <location>
        <begin position="1"/>
        <end position="29"/>
    </location>
</feature>
<feature type="binding site" evidence="3">
    <location>
        <position position="80"/>
    </location>
    <ligand>
        <name>Cu cation</name>
        <dbReference type="ChEBI" id="CHEBI:23378"/>
    </ligand>
</feature>
<protein>
    <submittedName>
        <fullName evidence="7">SCO family protein</fullName>
    </submittedName>
</protein>
<keyword evidence="3" id="KW-0479">Metal-binding</keyword>
<dbReference type="InterPro" id="IPR003782">
    <property type="entry name" value="SCO1/SenC"/>
</dbReference>
<sequence>MTRLPAPLTTRRSCLGWLALAALAGCADKAPSFRGIDVTGAGYGKALSLKDPDGRTRTLADFQGKAVLLFFGFTQCPDVCPTALLRAAEVRRLLGADGDRLQVLFVTLDPERDTPQVLREYTGAFDPGFLGLAGDLAETEQIAKEFRVYFKKVPTQSSYTIDHSAFTYLFDPAGQLRVLLKHEQTAQDYAADVRTVLSRA</sequence>
<dbReference type="FunFam" id="3.40.30.10:FF:000013">
    <property type="entry name" value="Blast:Protein SCO1 homolog, mitochondrial"/>
    <property type="match status" value="1"/>
</dbReference>
<dbReference type="Proteomes" id="UP000196138">
    <property type="component" value="Chromosome"/>
</dbReference>
<dbReference type="AlphaFoldDB" id="A0A1Y0EJ88"/>
<feature type="domain" description="Thioredoxin" evidence="6">
    <location>
        <begin position="24"/>
        <end position="198"/>
    </location>
</feature>
<evidence type="ECO:0000256" key="5">
    <source>
        <dbReference type="SAM" id="SignalP"/>
    </source>
</evidence>
<comment type="similarity">
    <text evidence="1">Belongs to the SCO1/2 family.</text>
</comment>
<evidence type="ECO:0000313" key="7">
    <source>
        <dbReference type="EMBL" id="ARU03530.1"/>
    </source>
</evidence>
<keyword evidence="8" id="KW-1185">Reference proteome</keyword>
<evidence type="ECO:0000256" key="1">
    <source>
        <dbReference type="ARBA" id="ARBA00010996"/>
    </source>
</evidence>
<dbReference type="InterPro" id="IPR013766">
    <property type="entry name" value="Thioredoxin_domain"/>
</dbReference>
<organism evidence="7 8">
    <name type="scientific">Comamonas serinivorans</name>
    <dbReference type="NCBI Taxonomy" id="1082851"/>
    <lineage>
        <taxon>Bacteria</taxon>
        <taxon>Pseudomonadati</taxon>
        <taxon>Pseudomonadota</taxon>
        <taxon>Betaproteobacteria</taxon>
        <taxon>Burkholderiales</taxon>
        <taxon>Comamonadaceae</taxon>
        <taxon>Comamonas</taxon>
    </lineage>
</organism>
<dbReference type="OrthoDB" id="9790194at2"/>
<reference evidence="7 8" key="1">
    <citation type="submission" date="2017-05" db="EMBL/GenBank/DDBJ databases">
        <authorList>
            <person name="Song R."/>
            <person name="Chenine A.L."/>
            <person name="Ruprecht R.M."/>
        </authorList>
    </citation>
    <scope>NUCLEOTIDE SEQUENCE [LARGE SCALE GENOMIC DNA]</scope>
    <source>
        <strain evidence="7 8">DSM 26136</strain>
    </source>
</reference>
<gene>
    <name evidence="7" type="ORF">CCO03_01475</name>
</gene>
<feature type="binding site" evidence="3">
    <location>
        <position position="163"/>
    </location>
    <ligand>
        <name>Cu cation</name>
        <dbReference type="ChEBI" id="CHEBI:23378"/>
    </ligand>
</feature>
<evidence type="ECO:0000256" key="4">
    <source>
        <dbReference type="PIRSR" id="PIRSR603782-2"/>
    </source>
</evidence>
<feature type="binding site" evidence="3">
    <location>
        <position position="76"/>
    </location>
    <ligand>
        <name>Cu cation</name>
        <dbReference type="ChEBI" id="CHEBI:23378"/>
    </ligand>
</feature>
<dbReference type="InterPro" id="IPR036249">
    <property type="entry name" value="Thioredoxin-like_sf"/>
</dbReference>
<dbReference type="PROSITE" id="PS51257">
    <property type="entry name" value="PROKAR_LIPOPROTEIN"/>
    <property type="match status" value="1"/>
</dbReference>
<dbReference type="PROSITE" id="PS51352">
    <property type="entry name" value="THIOREDOXIN_2"/>
    <property type="match status" value="1"/>
</dbReference>
<feature type="chain" id="PRO_5012508004" evidence="5">
    <location>
        <begin position="30"/>
        <end position="200"/>
    </location>
</feature>
<evidence type="ECO:0000256" key="2">
    <source>
        <dbReference type="ARBA" id="ARBA00023008"/>
    </source>
</evidence>
<dbReference type="GO" id="GO:0046872">
    <property type="term" value="F:metal ion binding"/>
    <property type="evidence" value="ECO:0007669"/>
    <property type="project" value="UniProtKB-KW"/>
</dbReference>
<name>A0A1Y0EJ88_9BURK</name>
<keyword evidence="4" id="KW-1015">Disulfide bond</keyword>
<dbReference type="CDD" id="cd02968">
    <property type="entry name" value="SCO"/>
    <property type="match status" value="1"/>
</dbReference>
<evidence type="ECO:0000256" key="3">
    <source>
        <dbReference type="PIRSR" id="PIRSR603782-1"/>
    </source>
</evidence>
<dbReference type="PANTHER" id="PTHR12151">
    <property type="entry name" value="ELECTRON TRANSPORT PROTIN SCO1/SENC FAMILY MEMBER"/>
    <property type="match status" value="1"/>
</dbReference>
<accession>A0A1Y0EJ88</accession>
<dbReference type="RefSeq" id="WP_087276296.1">
    <property type="nucleotide sequence ID" value="NZ_CP021455.1"/>
</dbReference>
<evidence type="ECO:0000259" key="6">
    <source>
        <dbReference type="PROSITE" id="PS51352"/>
    </source>
</evidence>
<dbReference type="KEGG" id="cser:CCO03_01475"/>